<organism evidence="2 3">
    <name type="scientific">Haemonchus contortus</name>
    <name type="common">Barber pole worm</name>
    <dbReference type="NCBI Taxonomy" id="6289"/>
    <lineage>
        <taxon>Eukaryota</taxon>
        <taxon>Metazoa</taxon>
        <taxon>Ecdysozoa</taxon>
        <taxon>Nematoda</taxon>
        <taxon>Chromadorea</taxon>
        <taxon>Rhabditida</taxon>
        <taxon>Rhabditina</taxon>
        <taxon>Rhabditomorpha</taxon>
        <taxon>Strongyloidea</taxon>
        <taxon>Trichostrongylidae</taxon>
        <taxon>Haemonchus</taxon>
    </lineage>
</organism>
<sequence>MDTVKRNPDISVDDLQSEFDYQSEVERQKRKRCDLNEKNFSSLEGGPGRNEARAWFQDEHGRVHRQMSRMMTMDAYSRHKELINLYYLSHPGATKMLQRDTSKDRTDYDVLRDNHKFLWSEEDEAAVSTSWEARMAKKYYDKLFKEYCIIDLTYFKKNKIAMRWRTEAEVRSGKGQFMCGAKKCQANNDLSSWEVNFAYTEDGTKKNALVKVRLCRQCSEMLNYGSQKRRVEKKKALGKKKKASEHSGGESGKERESDSKQEAKEGTPTSKQPSASDAWSGTVQETTRTIDDDIDEFLDDLFE</sequence>
<feature type="compositionally biased region" description="Basic and acidic residues" evidence="1">
    <location>
        <begin position="244"/>
        <end position="265"/>
    </location>
</feature>
<dbReference type="Pfam" id="PF09725">
    <property type="entry name" value="Fra10Ac1"/>
    <property type="match status" value="1"/>
</dbReference>
<reference evidence="3" key="1">
    <citation type="submission" date="2020-12" db="UniProtKB">
        <authorList>
            <consortium name="WormBaseParasite"/>
        </authorList>
    </citation>
    <scope>IDENTIFICATION</scope>
    <source>
        <strain evidence="3">MHco3</strain>
    </source>
</reference>
<feature type="compositionally biased region" description="Polar residues" evidence="1">
    <location>
        <begin position="267"/>
        <end position="287"/>
    </location>
</feature>
<dbReference type="GO" id="GO:0016791">
    <property type="term" value="F:phosphatase activity"/>
    <property type="evidence" value="ECO:0007669"/>
    <property type="project" value="TreeGrafter"/>
</dbReference>
<dbReference type="AlphaFoldDB" id="A0A7I4Y2K6"/>
<evidence type="ECO:0000256" key="1">
    <source>
        <dbReference type="SAM" id="MobiDB-lite"/>
    </source>
</evidence>
<dbReference type="PANTHER" id="PTHR11567:SF25">
    <property type="entry name" value="PROTEIN FRA10AC1"/>
    <property type="match status" value="1"/>
</dbReference>
<dbReference type="PANTHER" id="PTHR11567">
    <property type="entry name" value="ACID PHOSPHATASE-RELATED"/>
    <property type="match status" value="1"/>
</dbReference>
<accession>A0A7I4Y2K6</accession>
<evidence type="ECO:0000313" key="2">
    <source>
        <dbReference type="Proteomes" id="UP000025227"/>
    </source>
</evidence>
<dbReference type="Proteomes" id="UP000025227">
    <property type="component" value="Unplaced"/>
</dbReference>
<keyword evidence="2" id="KW-1185">Reference proteome</keyword>
<proteinExistence type="predicted"/>
<dbReference type="InterPro" id="IPR019129">
    <property type="entry name" value="Folate-sensitive_fs_Fra10Ac1"/>
</dbReference>
<evidence type="ECO:0000313" key="3">
    <source>
        <dbReference type="WBParaSite" id="HCON_00035300-00001"/>
    </source>
</evidence>
<protein>
    <submittedName>
        <fullName evidence="3">Protein FRA10AC1 homolog</fullName>
    </submittedName>
</protein>
<dbReference type="WBParaSite" id="HCON_00035300-00001">
    <property type="protein sequence ID" value="HCON_00035300-00001"/>
    <property type="gene ID" value="HCON_00035300"/>
</dbReference>
<name>A0A7I4Y2K6_HAECO</name>
<feature type="compositionally biased region" description="Basic residues" evidence="1">
    <location>
        <begin position="229"/>
        <end position="243"/>
    </location>
</feature>
<dbReference type="OrthoDB" id="197967at2759"/>
<feature type="region of interest" description="Disordered" evidence="1">
    <location>
        <begin position="229"/>
        <end position="291"/>
    </location>
</feature>
<dbReference type="InterPro" id="IPR050645">
    <property type="entry name" value="Histidine_acid_phosphatase"/>
</dbReference>
<dbReference type="OMA" id="EYFQDMF"/>